<dbReference type="InterPro" id="IPR011033">
    <property type="entry name" value="PRC_barrel-like_sf"/>
</dbReference>
<feature type="domain" description="PRC-barrel" evidence="1">
    <location>
        <begin position="86"/>
        <end position="133"/>
    </location>
</feature>
<feature type="domain" description="PRC-barrel" evidence="1">
    <location>
        <begin position="5"/>
        <end position="68"/>
    </location>
</feature>
<proteinExistence type="predicted"/>
<sequence>MTLFSEASGRQVVSTGNAATVGKIKHFIVDAASQKVVGLRLSKTPDHGTVLPWQAIHSFGADAVTIADANLIVEPDAQLAALDVKQHTIIGKQVLTTEGRKVGSVVDVDFDPADGRVVSLVLGDHSIDGTTFIGVGSYAVVVKA</sequence>
<dbReference type="RefSeq" id="WP_353649743.1">
    <property type="nucleotide sequence ID" value="NZ_CP159218.1"/>
</dbReference>
<dbReference type="EMBL" id="CP159218">
    <property type="protein sequence ID" value="XCG64130.1"/>
    <property type="molecule type" value="Genomic_DNA"/>
</dbReference>
<accession>A0AAU8DS68</accession>
<gene>
    <name evidence="2" type="ORF">ABLG96_01930</name>
</gene>
<dbReference type="AlphaFoldDB" id="A0AAU8DS68"/>
<dbReference type="SUPFAM" id="SSF50346">
    <property type="entry name" value="PRC-barrel domain"/>
    <property type="match status" value="2"/>
</dbReference>
<evidence type="ECO:0000259" key="1">
    <source>
        <dbReference type="Pfam" id="PF05239"/>
    </source>
</evidence>
<evidence type="ECO:0000313" key="2">
    <source>
        <dbReference type="EMBL" id="XCG64130.1"/>
    </source>
</evidence>
<dbReference type="Gene3D" id="2.30.30.240">
    <property type="entry name" value="PRC-barrel domain"/>
    <property type="match status" value="2"/>
</dbReference>
<reference evidence="2" key="1">
    <citation type="submission" date="2024-05" db="EMBL/GenBank/DDBJ databases">
        <authorList>
            <person name="Cai S.Y."/>
            <person name="Jin L.M."/>
            <person name="Li H.R."/>
        </authorList>
    </citation>
    <scope>NUCLEOTIDE SEQUENCE</scope>
    <source>
        <strain evidence="2">A5-74</strain>
    </source>
</reference>
<dbReference type="Pfam" id="PF05239">
    <property type="entry name" value="PRC"/>
    <property type="match status" value="2"/>
</dbReference>
<name>A0AAU8DS68_9ACTN</name>
<dbReference type="InterPro" id="IPR027275">
    <property type="entry name" value="PRC-brl_dom"/>
</dbReference>
<organism evidence="2">
    <name type="scientific">Nakamurella sp. A5-74</name>
    <dbReference type="NCBI Taxonomy" id="3158264"/>
    <lineage>
        <taxon>Bacteria</taxon>
        <taxon>Bacillati</taxon>
        <taxon>Actinomycetota</taxon>
        <taxon>Actinomycetes</taxon>
        <taxon>Nakamurellales</taxon>
        <taxon>Nakamurellaceae</taxon>
        <taxon>Nakamurella</taxon>
    </lineage>
</organism>
<protein>
    <submittedName>
        <fullName evidence="2">PRC-barrel domain-containing protein</fullName>
    </submittedName>
</protein>